<feature type="non-terminal residue" evidence="2">
    <location>
        <position position="1"/>
    </location>
</feature>
<dbReference type="GO" id="GO:0002161">
    <property type="term" value="F:aminoacyl-tRNA deacylase activity"/>
    <property type="evidence" value="ECO:0007669"/>
    <property type="project" value="TreeGrafter"/>
</dbReference>
<dbReference type="Proteomes" id="UP000230683">
    <property type="component" value="Unassembled WGS sequence"/>
</dbReference>
<keyword evidence="2" id="KW-0436">Ligase</keyword>
<dbReference type="Gene3D" id="3.30.980.10">
    <property type="entry name" value="Threonyl-trna Synthetase, Chain A, domain 2"/>
    <property type="match status" value="1"/>
</dbReference>
<gene>
    <name evidence="2" type="ORF">CO178_02270</name>
</gene>
<dbReference type="AlphaFoldDB" id="A0A2M7X2M9"/>
<dbReference type="SUPFAM" id="SSF55186">
    <property type="entry name" value="ThrRS/AlaRS common domain"/>
    <property type="match status" value="1"/>
</dbReference>
<dbReference type="Pfam" id="PF07973">
    <property type="entry name" value="tRNA_SAD"/>
    <property type="match status" value="1"/>
</dbReference>
<dbReference type="GO" id="GO:0005524">
    <property type="term" value="F:ATP binding"/>
    <property type="evidence" value="ECO:0007669"/>
    <property type="project" value="InterPro"/>
</dbReference>
<dbReference type="EMBL" id="PFWY01000100">
    <property type="protein sequence ID" value="PJA40397.1"/>
    <property type="molecule type" value="Genomic_DNA"/>
</dbReference>
<dbReference type="InterPro" id="IPR018163">
    <property type="entry name" value="Thr/Ala-tRNA-synth_IIc_edit"/>
</dbReference>
<organism evidence="2 3">
    <name type="scientific">candidate division WWE3 bacterium CG_4_9_14_3_um_filter_34_6</name>
    <dbReference type="NCBI Taxonomy" id="1975079"/>
    <lineage>
        <taxon>Bacteria</taxon>
        <taxon>Katanobacteria</taxon>
    </lineage>
</organism>
<accession>A0A2M7X2M9</accession>
<dbReference type="GO" id="GO:0005829">
    <property type="term" value="C:cytosol"/>
    <property type="evidence" value="ECO:0007669"/>
    <property type="project" value="TreeGrafter"/>
</dbReference>
<feature type="non-terminal residue" evidence="2">
    <location>
        <position position="74"/>
    </location>
</feature>
<name>A0A2M7X2M9_UNCKA</name>
<dbReference type="PANTHER" id="PTHR11777:SF9">
    <property type="entry name" value="ALANINE--TRNA LIGASE, CYTOPLASMIC"/>
    <property type="match status" value="1"/>
</dbReference>
<dbReference type="InterPro" id="IPR050058">
    <property type="entry name" value="Ala-tRNA_ligase"/>
</dbReference>
<comment type="caution">
    <text evidence="2">The sequence shown here is derived from an EMBL/GenBank/DDBJ whole genome shotgun (WGS) entry which is preliminary data.</text>
</comment>
<dbReference type="PANTHER" id="PTHR11777">
    <property type="entry name" value="ALANYL-TRNA SYNTHETASE"/>
    <property type="match status" value="1"/>
</dbReference>
<dbReference type="InterPro" id="IPR012947">
    <property type="entry name" value="tRNA_SAD"/>
</dbReference>
<evidence type="ECO:0000313" key="3">
    <source>
        <dbReference type="Proteomes" id="UP000230683"/>
    </source>
</evidence>
<dbReference type="GO" id="GO:0004813">
    <property type="term" value="F:alanine-tRNA ligase activity"/>
    <property type="evidence" value="ECO:0007669"/>
    <property type="project" value="TreeGrafter"/>
</dbReference>
<protein>
    <submittedName>
        <fullName evidence="2">Alanine--tRNA ligase</fullName>
    </submittedName>
</protein>
<reference evidence="3" key="1">
    <citation type="submission" date="2017-09" db="EMBL/GenBank/DDBJ databases">
        <title>Depth-based differentiation of microbial function through sediment-hosted aquifers and enrichment of novel symbionts in the deep terrestrial subsurface.</title>
        <authorList>
            <person name="Probst A.J."/>
            <person name="Ladd B."/>
            <person name="Jarett J.K."/>
            <person name="Geller-Mcgrath D.E."/>
            <person name="Sieber C.M.K."/>
            <person name="Emerson J.B."/>
            <person name="Anantharaman K."/>
            <person name="Thomas B.C."/>
            <person name="Malmstrom R."/>
            <person name="Stieglmeier M."/>
            <person name="Klingl A."/>
            <person name="Woyke T."/>
            <person name="Ryan C.M."/>
            <person name="Banfield J.F."/>
        </authorList>
    </citation>
    <scope>NUCLEOTIDE SEQUENCE [LARGE SCALE GENOMIC DNA]</scope>
</reference>
<evidence type="ECO:0000259" key="1">
    <source>
        <dbReference type="Pfam" id="PF07973"/>
    </source>
</evidence>
<dbReference type="GO" id="GO:0006419">
    <property type="term" value="P:alanyl-tRNA aminoacylation"/>
    <property type="evidence" value="ECO:0007669"/>
    <property type="project" value="TreeGrafter"/>
</dbReference>
<proteinExistence type="predicted"/>
<feature type="domain" description="Threonyl/alanyl tRNA synthetase SAD" evidence="1">
    <location>
        <begin position="38"/>
        <end position="74"/>
    </location>
</feature>
<evidence type="ECO:0000313" key="2">
    <source>
        <dbReference type="EMBL" id="PJA40397.1"/>
    </source>
</evidence>
<sequence length="74" mass="8310">VNEKIKANLPVNKIIMKKEDAEKTGALHFFGEKYGDQVSIYYIGDSVDNAWSKEYCGGPHVSNTSEVESFKIIK</sequence>